<accession>A0ABM9N7Y9</accession>
<feature type="domain" description="Peptidase S49" evidence="6">
    <location>
        <begin position="111"/>
        <end position="259"/>
    </location>
</feature>
<evidence type="ECO:0000256" key="4">
    <source>
        <dbReference type="ARBA" id="ARBA00022825"/>
    </source>
</evidence>
<dbReference type="CDD" id="cd07023">
    <property type="entry name" value="S49_Sppa_N_C"/>
    <property type="match status" value="1"/>
</dbReference>
<dbReference type="Gene3D" id="6.20.330.10">
    <property type="match status" value="1"/>
</dbReference>
<dbReference type="SUPFAM" id="SSF52096">
    <property type="entry name" value="ClpP/crotonase"/>
    <property type="match status" value="1"/>
</dbReference>
<dbReference type="Gene3D" id="3.90.226.10">
    <property type="entry name" value="2-enoyl-CoA Hydratase, Chain A, domain 1"/>
    <property type="match status" value="1"/>
</dbReference>
<dbReference type="InterPro" id="IPR029045">
    <property type="entry name" value="ClpP/crotonase-like_dom_sf"/>
</dbReference>
<dbReference type="PRINTS" id="PR00127">
    <property type="entry name" value="CLPPROTEASEP"/>
</dbReference>
<dbReference type="InterPro" id="IPR047272">
    <property type="entry name" value="S49_SppA_C"/>
</dbReference>
<dbReference type="PANTHER" id="PTHR42987:SF6">
    <property type="entry name" value="PROTEINASE IV"/>
    <property type="match status" value="1"/>
</dbReference>
<organism evidence="7 8">
    <name type="scientific">Candidatus Xenohaliotis californiensis</name>
    <dbReference type="NCBI Taxonomy" id="84677"/>
    <lineage>
        <taxon>Bacteria</taxon>
        <taxon>Pseudomonadati</taxon>
        <taxon>Pseudomonadota</taxon>
        <taxon>Alphaproteobacteria</taxon>
        <taxon>Rickettsiales</taxon>
        <taxon>Anaplasmataceae</taxon>
        <taxon>Candidatus Xenohaliotis</taxon>
    </lineage>
</organism>
<protein>
    <submittedName>
        <fullName evidence="7">Protease IV</fullName>
        <ecNumber evidence="7">3.4.21.-</ecNumber>
    </submittedName>
</protein>
<comment type="similarity">
    <text evidence="1">Belongs to the peptidase S49 family.</text>
</comment>
<dbReference type="InterPro" id="IPR001907">
    <property type="entry name" value="ClpP"/>
</dbReference>
<evidence type="ECO:0000256" key="1">
    <source>
        <dbReference type="ARBA" id="ARBA00008683"/>
    </source>
</evidence>
<name>A0ABM9N7Y9_9RICK</name>
<dbReference type="InterPro" id="IPR002142">
    <property type="entry name" value="Peptidase_S49"/>
</dbReference>
<evidence type="ECO:0000313" key="8">
    <source>
        <dbReference type="Proteomes" id="UP001314181"/>
    </source>
</evidence>
<sequence length="304" mass="33982">MSFPTIDLLLSMQSLRSKIVKWRVLAILFFFLLIIFIFNNNIKSVNPAASNHWIARVTIDGVITEAEYRNSLLKDLRNNKHCAAVVINVNSPGGSVVGSEILYNDISYINETKPVVVLMGTIAASGGYLLSLAADRIFAHEGTLTGSIGVVINSLEFTGLFEKLGINPLVIKKPYLKAVPSPFEKFSEDGRKAIDGVISDIYQYFFSLVEKNRNISRDKLLKIADGRVYTARQALNFNLIDQIGNEQDVLSWLKEEKSINYPVRNFEIKSKSFFSHNILPKKITALFNKGSSSLELGLQALYVQ</sequence>
<dbReference type="Pfam" id="PF01343">
    <property type="entry name" value="Peptidase_S49"/>
    <property type="match status" value="1"/>
</dbReference>
<keyword evidence="5" id="KW-0812">Transmembrane</keyword>
<keyword evidence="2 7" id="KW-0645">Protease</keyword>
<proteinExistence type="inferred from homology"/>
<dbReference type="RefSeq" id="WP_338363881.1">
    <property type="nucleotide sequence ID" value="NZ_CAWVOK010000017.1"/>
</dbReference>
<evidence type="ECO:0000256" key="5">
    <source>
        <dbReference type="SAM" id="Phobius"/>
    </source>
</evidence>
<dbReference type="GO" id="GO:0008233">
    <property type="term" value="F:peptidase activity"/>
    <property type="evidence" value="ECO:0007669"/>
    <property type="project" value="UniProtKB-KW"/>
</dbReference>
<evidence type="ECO:0000313" key="7">
    <source>
        <dbReference type="EMBL" id="CAK8162864.1"/>
    </source>
</evidence>
<gene>
    <name evidence="7" type="ORF">CAXC1_250003</name>
</gene>
<evidence type="ECO:0000259" key="6">
    <source>
        <dbReference type="Pfam" id="PF01343"/>
    </source>
</evidence>
<evidence type="ECO:0000256" key="3">
    <source>
        <dbReference type="ARBA" id="ARBA00022801"/>
    </source>
</evidence>
<dbReference type="EC" id="3.4.21.-" evidence="7"/>
<dbReference type="PANTHER" id="PTHR42987">
    <property type="entry name" value="PEPTIDASE S49"/>
    <property type="match status" value="1"/>
</dbReference>
<keyword evidence="3 7" id="KW-0378">Hydrolase</keyword>
<dbReference type="InterPro" id="IPR004635">
    <property type="entry name" value="Pept_S49_SppA"/>
</dbReference>
<keyword evidence="8" id="KW-1185">Reference proteome</keyword>
<keyword evidence="5" id="KW-1133">Transmembrane helix</keyword>
<keyword evidence="4" id="KW-0720">Serine protease</keyword>
<dbReference type="Proteomes" id="UP001314181">
    <property type="component" value="Unassembled WGS sequence"/>
</dbReference>
<evidence type="ECO:0000256" key="2">
    <source>
        <dbReference type="ARBA" id="ARBA00022670"/>
    </source>
</evidence>
<feature type="transmembrane region" description="Helical" evidence="5">
    <location>
        <begin position="20"/>
        <end position="38"/>
    </location>
</feature>
<keyword evidence="5" id="KW-0472">Membrane</keyword>
<dbReference type="GO" id="GO:0006508">
    <property type="term" value="P:proteolysis"/>
    <property type="evidence" value="ECO:0007669"/>
    <property type="project" value="UniProtKB-KW"/>
</dbReference>
<dbReference type="EMBL" id="CAWVOK010000017">
    <property type="protein sequence ID" value="CAK8162864.1"/>
    <property type="molecule type" value="Genomic_DNA"/>
</dbReference>
<comment type="caution">
    <text evidence="7">The sequence shown here is derived from an EMBL/GenBank/DDBJ whole genome shotgun (WGS) entry which is preliminary data.</text>
</comment>
<reference evidence="7 8" key="1">
    <citation type="submission" date="2024-01" db="EMBL/GenBank/DDBJ databases">
        <authorList>
            <person name="Kunselman E."/>
        </authorList>
    </citation>
    <scope>NUCLEOTIDE SEQUENCE [LARGE SCALE GENOMIC DNA]</scope>
    <source>
        <strain evidence="7">2 abalone samples</strain>
    </source>
</reference>
<dbReference type="NCBIfam" id="TIGR00706">
    <property type="entry name" value="SppA_dom"/>
    <property type="match status" value="1"/>
</dbReference>